<keyword evidence="1" id="KW-0106">Calcium</keyword>
<dbReference type="PROSITE" id="PS50222">
    <property type="entry name" value="EF_HAND_2"/>
    <property type="match status" value="3"/>
</dbReference>
<dbReference type="CDD" id="cd00051">
    <property type="entry name" value="EFh"/>
    <property type="match status" value="1"/>
</dbReference>
<feature type="domain" description="EF-hand" evidence="2">
    <location>
        <begin position="209"/>
        <end position="244"/>
    </location>
</feature>
<proteinExistence type="predicted"/>
<dbReference type="InterPro" id="IPR011992">
    <property type="entry name" value="EF-hand-dom_pair"/>
</dbReference>
<dbReference type="Proteomes" id="UP001177003">
    <property type="component" value="Chromosome 4"/>
</dbReference>
<name>A0AA36E1N3_LACSI</name>
<feature type="domain" description="EF-hand" evidence="2">
    <location>
        <begin position="83"/>
        <end position="118"/>
    </location>
</feature>
<feature type="domain" description="EF-hand" evidence="2">
    <location>
        <begin position="119"/>
        <end position="154"/>
    </location>
</feature>
<organism evidence="3 4">
    <name type="scientific">Lactuca saligna</name>
    <name type="common">Willowleaf lettuce</name>
    <dbReference type="NCBI Taxonomy" id="75948"/>
    <lineage>
        <taxon>Eukaryota</taxon>
        <taxon>Viridiplantae</taxon>
        <taxon>Streptophyta</taxon>
        <taxon>Embryophyta</taxon>
        <taxon>Tracheophyta</taxon>
        <taxon>Spermatophyta</taxon>
        <taxon>Magnoliopsida</taxon>
        <taxon>eudicotyledons</taxon>
        <taxon>Gunneridae</taxon>
        <taxon>Pentapetalae</taxon>
        <taxon>asterids</taxon>
        <taxon>campanulids</taxon>
        <taxon>Asterales</taxon>
        <taxon>Asteraceae</taxon>
        <taxon>Cichorioideae</taxon>
        <taxon>Cichorieae</taxon>
        <taxon>Lactucinae</taxon>
        <taxon>Lactuca</taxon>
    </lineage>
</organism>
<dbReference type="Pfam" id="PF13499">
    <property type="entry name" value="EF-hand_7"/>
    <property type="match status" value="2"/>
</dbReference>
<dbReference type="GO" id="GO:0005509">
    <property type="term" value="F:calcium ion binding"/>
    <property type="evidence" value="ECO:0007669"/>
    <property type="project" value="InterPro"/>
</dbReference>
<dbReference type="InterPro" id="IPR018247">
    <property type="entry name" value="EF_Hand_1_Ca_BS"/>
</dbReference>
<evidence type="ECO:0000313" key="4">
    <source>
        <dbReference type="Proteomes" id="UP001177003"/>
    </source>
</evidence>
<evidence type="ECO:0000256" key="1">
    <source>
        <dbReference type="ARBA" id="ARBA00022837"/>
    </source>
</evidence>
<dbReference type="SMART" id="SM00054">
    <property type="entry name" value="EFh"/>
    <property type="match status" value="4"/>
</dbReference>
<dbReference type="EMBL" id="OX465080">
    <property type="protein sequence ID" value="CAI9279611.1"/>
    <property type="molecule type" value="Genomic_DNA"/>
</dbReference>
<sequence length="249" mass="28484">MDRPDQNHFFFFVNFAIIKISIPNSLPYKPLDLLIMGDGSPTSSAPTSKLEAQILDAVLQRELKGTSIMSFNKIILKFPKIDESLRKCKVIFEQFDEDKSGAIDLKELKHCFSKLEVNFTNEEISDLFKACDLNDDMGIDFHEFIVLLCLVYLLKEVDTAPNAKSRMGIPDLEATFETLVESFVFLDNNKDGYVSKNEMIHAIEESGRSDGQIAMKRFEEMDWDKNGTVNFKEFLFAFTSWVGIEDDED</sequence>
<dbReference type="InterPro" id="IPR052591">
    <property type="entry name" value="CML21-like"/>
</dbReference>
<reference evidence="3" key="1">
    <citation type="submission" date="2023-04" db="EMBL/GenBank/DDBJ databases">
        <authorList>
            <person name="Vijverberg K."/>
            <person name="Xiong W."/>
            <person name="Schranz E."/>
        </authorList>
    </citation>
    <scope>NUCLEOTIDE SEQUENCE</scope>
</reference>
<dbReference type="PROSITE" id="PS00018">
    <property type="entry name" value="EF_HAND_1"/>
    <property type="match status" value="1"/>
</dbReference>
<dbReference type="SUPFAM" id="SSF47473">
    <property type="entry name" value="EF-hand"/>
    <property type="match status" value="1"/>
</dbReference>
<dbReference type="Gene3D" id="1.10.238.10">
    <property type="entry name" value="EF-hand"/>
    <property type="match status" value="2"/>
</dbReference>
<dbReference type="PANTHER" id="PTHR23064">
    <property type="entry name" value="TROPONIN"/>
    <property type="match status" value="1"/>
</dbReference>
<dbReference type="InterPro" id="IPR002048">
    <property type="entry name" value="EF_hand_dom"/>
</dbReference>
<keyword evidence="4" id="KW-1185">Reference proteome</keyword>
<evidence type="ECO:0000259" key="2">
    <source>
        <dbReference type="PROSITE" id="PS50222"/>
    </source>
</evidence>
<protein>
    <recommendedName>
        <fullName evidence="2">EF-hand domain-containing protein</fullName>
    </recommendedName>
</protein>
<evidence type="ECO:0000313" key="3">
    <source>
        <dbReference type="EMBL" id="CAI9279611.1"/>
    </source>
</evidence>
<dbReference type="AlphaFoldDB" id="A0AA36E1N3"/>
<gene>
    <name evidence="3" type="ORF">LSALG_LOCUS19401</name>
</gene>
<accession>A0AA36E1N3</accession>